<reference evidence="1" key="1">
    <citation type="submission" date="2023-04" db="EMBL/GenBank/DDBJ databases">
        <title>Phytophthora fragariaefolia NBRC 109709.</title>
        <authorList>
            <person name="Ichikawa N."/>
            <person name="Sato H."/>
            <person name="Tonouchi N."/>
        </authorList>
    </citation>
    <scope>NUCLEOTIDE SEQUENCE</scope>
    <source>
        <strain evidence="1">NBRC 109709</strain>
    </source>
</reference>
<keyword evidence="2" id="KW-1185">Reference proteome</keyword>
<proteinExistence type="predicted"/>
<comment type="caution">
    <text evidence="1">The sequence shown here is derived from an EMBL/GenBank/DDBJ whole genome shotgun (WGS) entry which is preliminary data.</text>
</comment>
<evidence type="ECO:0000313" key="2">
    <source>
        <dbReference type="Proteomes" id="UP001165121"/>
    </source>
</evidence>
<name>A0A9W6XQZ2_9STRA</name>
<sequence>MHPARHWKFFAANGVTFDVIMHKLWQRFSGRVTGMAVKQDDIWTVEEPVEPSWDRVMQFKWNRHLVPASKSEEAWNRWVVLLRGETVLLLIYEYGLGIPNDLAYEEFLKAYIRPINTDRSGVAAESSLREAVEALRDVWGRTHQGPVATWRML</sequence>
<protein>
    <submittedName>
        <fullName evidence="1">Unnamed protein product</fullName>
    </submittedName>
</protein>
<gene>
    <name evidence="1" type="ORF">Pfra01_001459000</name>
</gene>
<accession>A0A9W6XQZ2</accession>
<dbReference type="AlphaFoldDB" id="A0A9W6XQZ2"/>
<evidence type="ECO:0000313" key="1">
    <source>
        <dbReference type="EMBL" id="GMF43301.1"/>
    </source>
</evidence>
<dbReference type="EMBL" id="BSXT01001525">
    <property type="protein sequence ID" value="GMF43301.1"/>
    <property type="molecule type" value="Genomic_DNA"/>
</dbReference>
<dbReference type="Proteomes" id="UP001165121">
    <property type="component" value="Unassembled WGS sequence"/>
</dbReference>
<organism evidence="1 2">
    <name type="scientific">Phytophthora fragariaefolia</name>
    <dbReference type="NCBI Taxonomy" id="1490495"/>
    <lineage>
        <taxon>Eukaryota</taxon>
        <taxon>Sar</taxon>
        <taxon>Stramenopiles</taxon>
        <taxon>Oomycota</taxon>
        <taxon>Peronosporomycetes</taxon>
        <taxon>Peronosporales</taxon>
        <taxon>Peronosporaceae</taxon>
        <taxon>Phytophthora</taxon>
    </lineage>
</organism>
<dbReference type="OrthoDB" id="126603at2759"/>